<keyword evidence="2" id="KW-1003">Cell membrane</keyword>
<keyword evidence="6 8" id="KW-1133">Transmembrane helix</keyword>
<feature type="transmembrane region" description="Helical" evidence="8">
    <location>
        <begin position="143"/>
        <end position="160"/>
    </location>
</feature>
<evidence type="ECO:0000256" key="2">
    <source>
        <dbReference type="ARBA" id="ARBA00022475"/>
    </source>
</evidence>
<evidence type="ECO:0000259" key="9">
    <source>
        <dbReference type="Pfam" id="PF13231"/>
    </source>
</evidence>
<dbReference type="GO" id="GO:0005886">
    <property type="term" value="C:plasma membrane"/>
    <property type="evidence" value="ECO:0007669"/>
    <property type="project" value="UniProtKB-SubCell"/>
</dbReference>
<accession>A0A328Q2J1</accession>
<feature type="transmembrane region" description="Helical" evidence="8">
    <location>
        <begin position="405"/>
        <end position="425"/>
    </location>
</feature>
<keyword evidence="7 8" id="KW-0472">Membrane</keyword>
<keyword evidence="5 8" id="KW-0812">Transmembrane</keyword>
<feature type="transmembrane region" description="Helical" evidence="8">
    <location>
        <begin position="116"/>
        <end position="136"/>
    </location>
</feature>
<feature type="transmembrane region" description="Helical" evidence="8">
    <location>
        <begin position="437"/>
        <end position="458"/>
    </location>
</feature>
<sequence length="602" mass="69985">MINSFKKVIKDNKIELFYITFLIISLLVISIPRLFTQYSIGIGNWDTYLYLENARSFASMGWGDVASISPVVPYILSLFFRIINSTPQEAIFNLSVLMYIVGTVSLYLIFRFKFNHMISYVGSIIYATFTLLYSWVAIGGNDITGVSLTLLTIYLILLAHEKNNKYYYIAMPIAAFAFLSRYTAGVMIFAIIFYLLINKISKNEFKTFIKGSVLGVLCVSPFLYHFYRILSTPFPFLGQFSGTVNNTKVLDAGYLPDTMYYIKHIPNYITSYIPHTGATFENVVNPMGNIPSVISYVFIILCIIGIFLIVYNSYKYVIKSNRRLLTGNNQINIIIALILTIICLISINSVSYIITTILTLSVLYIIKHILEDYDIWYLNYDLLMLSLLLVYIIFQSILSTKNDRYFITVLPFIAYFITNALYYIYNFIDFKIEIKNIKISTIISIVIVLFLLGNSLCYNNNIPEENHFNNIQQACKWFDDNCEFDNTTVIYSDNWPAVSWYLNVYCRRGVPDVTMENTTWTFTKNILKSNDEHEPASFYIDTNNENKMNYVGLSKIKSINDVQIYQNTYEKEYNIRSRGLLEYKDYYNMLFKEHMNESDYYD</sequence>
<dbReference type="Proteomes" id="UP000248557">
    <property type="component" value="Unassembled WGS sequence"/>
</dbReference>
<feature type="transmembrane region" description="Helical" evidence="8">
    <location>
        <begin position="90"/>
        <end position="110"/>
    </location>
</feature>
<feature type="transmembrane region" description="Helical" evidence="8">
    <location>
        <begin position="208"/>
        <end position="227"/>
    </location>
</feature>
<evidence type="ECO:0000256" key="6">
    <source>
        <dbReference type="ARBA" id="ARBA00022989"/>
    </source>
</evidence>
<organism evidence="10 11">
    <name type="scientific">Methanosphaera stadtmanae</name>
    <dbReference type="NCBI Taxonomy" id="2317"/>
    <lineage>
        <taxon>Archaea</taxon>
        <taxon>Methanobacteriati</taxon>
        <taxon>Methanobacteriota</taxon>
        <taxon>Methanomada group</taxon>
        <taxon>Methanobacteria</taxon>
        <taxon>Methanobacteriales</taxon>
        <taxon>Methanobacteriaceae</taxon>
        <taxon>Methanosphaera</taxon>
    </lineage>
</organism>
<feature type="transmembrane region" description="Helical" evidence="8">
    <location>
        <begin position="293"/>
        <end position="312"/>
    </location>
</feature>
<feature type="transmembrane region" description="Helical" evidence="8">
    <location>
        <begin position="16"/>
        <end position="40"/>
    </location>
</feature>
<evidence type="ECO:0000256" key="8">
    <source>
        <dbReference type="SAM" id="Phobius"/>
    </source>
</evidence>
<dbReference type="RefSeq" id="WP_112149432.1">
    <property type="nucleotide sequence ID" value="NZ_NGJK01000029.1"/>
</dbReference>
<protein>
    <recommendedName>
        <fullName evidence="9">Glycosyltransferase RgtA/B/C/D-like domain-containing protein</fullName>
    </recommendedName>
</protein>
<evidence type="ECO:0000313" key="11">
    <source>
        <dbReference type="Proteomes" id="UP000248557"/>
    </source>
</evidence>
<keyword evidence="3" id="KW-0328">Glycosyltransferase</keyword>
<proteinExistence type="predicted"/>
<dbReference type="EMBL" id="NGJK01000029">
    <property type="protein sequence ID" value="RAP03294.1"/>
    <property type="molecule type" value="Genomic_DNA"/>
</dbReference>
<name>A0A328Q2J1_9EURY</name>
<reference evidence="10 11" key="1">
    <citation type="submission" date="2017-05" db="EMBL/GenBank/DDBJ databases">
        <title>Host range expansion of the Methanosphaera genus to humans and monogastric animals involves recent and extensive reduction in genome content.</title>
        <authorList>
            <person name="Hoedt E.C."/>
            <person name="Volmer J.G."/>
            <person name="Parks D.H."/>
            <person name="Rosewarne C.P."/>
            <person name="Denman S.E."/>
            <person name="Mcsweeney C.S."/>
            <person name="O Cuiv P."/>
            <person name="Hugenholtz P."/>
            <person name="Tyson G.W."/>
            <person name="Morrison M."/>
        </authorList>
    </citation>
    <scope>NUCLEOTIDE SEQUENCE [LARGE SCALE GENOMIC DNA]</scope>
    <source>
        <strain evidence="10 11">PA5</strain>
    </source>
</reference>
<dbReference type="PANTHER" id="PTHR33908">
    <property type="entry name" value="MANNOSYLTRANSFERASE YKCB-RELATED"/>
    <property type="match status" value="1"/>
</dbReference>
<feature type="transmembrane region" description="Helical" evidence="8">
    <location>
        <begin position="378"/>
        <end position="398"/>
    </location>
</feature>
<dbReference type="InterPro" id="IPR050297">
    <property type="entry name" value="LipidA_mod_glycosyltrf_83"/>
</dbReference>
<dbReference type="GO" id="GO:0016763">
    <property type="term" value="F:pentosyltransferase activity"/>
    <property type="evidence" value="ECO:0007669"/>
    <property type="project" value="TreeGrafter"/>
</dbReference>
<gene>
    <name evidence="10" type="ORF">CA615_02975</name>
</gene>
<dbReference type="AlphaFoldDB" id="A0A328Q2J1"/>
<dbReference type="GO" id="GO:0008610">
    <property type="term" value="P:lipid biosynthetic process"/>
    <property type="evidence" value="ECO:0007669"/>
    <property type="project" value="UniProtKB-ARBA"/>
</dbReference>
<feature type="transmembrane region" description="Helical" evidence="8">
    <location>
        <begin position="333"/>
        <end position="366"/>
    </location>
</feature>
<keyword evidence="4" id="KW-0808">Transferase</keyword>
<comment type="subcellular location">
    <subcellularLocation>
        <location evidence="1">Cell membrane</location>
        <topology evidence="1">Multi-pass membrane protein</topology>
    </subcellularLocation>
</comment>
<evidence type="ECO:0000256" key="7">
    <source>
        <dbReference type="ARBA" id="ARBA00023136"/>
    </source>
</evidence>
<feature type="transmembrane region" description="Helical" evidence="8">
    <location>
        <begin position="60"/>
        <end position="83"/>
    </location>
</feature>
<comment type="caution">
    <text evidence="10">The sequence shown here is derived from an EMBL/GenBank/DDBJ whole genome shotgun (WGS) entry which is preliminary data.</text>
</comment>
<evidence type="ECO:0000313" key="10">
    <source>
        <dbReference type="EMBL" id="RAP03294.1"/>
    </source>
</evidence>
<dbReference type="Pfam" id="PF13231">
    <property type="entry name" value="PMT_2"/>
    <property type="match status" value="1"/>
</dbReference>
<feature type="domain" description="Glycosyltransferase RgtA/B/C/D-like" evidence="9">
    <location>
        <begin position="69"/>
        <end position="225"/>
    </location>
</feature>
<feature type="transmembrane region" description="Helical" evidence="8">
    <location>
        <begin position="166"/>
        <end position="196"/>
    </location>
</feature>
<evidence type="ECO:0000256" key="4">
    <source>
        <dbReference type="ARBA" id="ARBA00022679"/>
    </source>
</evidence>
<evidence type="ECO:0000256" key="1">
    <source>
        <dbReference type="ARBA" id="ARBA00004651"/>
    </source>
</evidence>
<dbReference type="InterPro" id="IPR038731">
    <property type="entry name" value="RgtA/B/C-like"/>
</dbReference>
<evidence type="ECO:0000256" key="5">
    <source>
        <dbReference type="ARBA" id="ARBA00022692"/>
    </source>
</evidence>
<evidence type="ECO:0000256" key="3">
    <source>
        <dbReference type="ARBA" id="ARBA00022676"/>
    </source>
</evidence>
<dbReference type="PANTHER" id="PTHR33908:SF11">
    <property type="entry name" value="MEMBRANE PROTEIN"/>
    <property type="match status" value="1"/>
</dbReference>